<keyword evidence="5" id="KW-0521">NADP</keyword>
<dbReference type="Gene3D" id="3.20.20.70">
    <property type="entry name" value="Aldolase class I"/>
    <property type="match status" value="1"/>
</dbReference>
<accession>A0A4Q7YV81</accession>
<keyword evidence="10" id="KW-1185">Reference proteome</keyword>
<evidence type="ECO:0000313" key="9">
    <source>
        <dbReference type="EMBL" id="RZU40953.1"/>
    </source>
</evidence>
<dbReference type="GO" id="GO:0003723">
    <property type="term" value="F:RNA binding"/>
    <property type="evidence" value="ECO:0007669"/>
    <property type="project" value="TreeGrafter"/>
</dbReference>
<evidence type="ECO:0000256" key="5">
    <source>
        <dbReference type="ARBA" id="ARBA00022857"/>
    </source>
</evidence>
<dbReference type="EMBL" id="SHKW01000001">
    <property type="protein sequence ID" value="RZU40953.1"/>
    <property type="molecule type" value="Genomic_DNA"/>
</dbReference>
<feature type="domain" description="DUS-like FMN-binding" evidence="8">
    <location>
        <begin position="43"/>
        <end position="337"/>
    </location>
</feature>
<dbReference type="Proteomes" id="UP000292958">
    <property type="component" value="Unassembled WGS sequence"/>
</dbReference>
<dbReference type="AlphaFoldDB" id="A0A4Q7YV81"/>
<dbReference type="CDD" id="cd02801">
    <property type="entry name" value="DUS_like_FMN"/>
    <property type="match status" value="1"/>
</dbReference>
<evidence type="ECO:0000256" key="4">
    <source>
        <dbReference type="ARBA" id="ARBA00022694"/>
    </source>
</evidence>
<evidence type="ECO:0000256" key="3">
    <source>
        <dbReference type="ARBA" id="ARBA00022643"/>
    </source>
</evidence>
<dbReference type="PANTHER" id="PTHR45846:SF1">
    <property type="entry name" value="TRNA-DIHYDROURIDINE(47) SYNTHASE [NAD(P)(+)]-LIKE"/>
    <property type="match status" value="1"/>
</dbReference>
<comment type="cofactor">
    <cofactor evidence="1">
        <name>FMN</name>
        <dbReference type="ChEBI" id="CHEBI:58210"/>
    </cofactor>
</comment>
<keyword evidence="6" id="KW-0560">Oxidoreductase</keyword>
<comment type="caution">
    <text evidence="9">The sequence shown here is derived from an EMBL/GenBank/DDBJ whole genome shotgun (WGS) entry which is preliminary data.</text>
</comment>
<dbReference type="GO" id="GO:0017150">
    <property type="term" value="F:tRNA dihydrouridine synthase activity"/>
    <property type="evidence" value="ECO:0007669"/>
    <property type="project" value="InterPro"/>
</dbReference>
<dbReference type="SUPFAM" id="SSF51395">
    <property type="entry name" value="FMN-linked oxidoreductases"/>
    <property type="match status" value="1"/>
</dbReference>
<reference evidence="9 10" key="1">
    <citation type="submission" date="2019-02" db="EMBL/GenBank/DDBJ databases">
        <title>Genomic Encyclopedia of Archaeal and Bacterial Type Strains, Phase II (KMG-II): from individual species to whole genera.</title>
        <authorList>
            <person name="Goeker M."/>
        </authorList>
    </citation>
    <scope>NUCLEOTIDE SEQUENCE [LARGE SCALE GENOMIC DNA]</scope>
    <source>
        <strain evidence="9 10">DSM 18101</strain>
    </source>
</reference>
<dbReference type="PROSITE" id="PS01136">
    <property type="entry name" value="UPF0034"/>
    <property type="match status" value="1"/>
</dbReference>
<name>A0A4Q7YV81_9BACT</name>
<dbReference type="Pfam" id="PF01207">
    <property type="entry name" value="Dus"/>
    <property type="match status" value="1"/>
</dbReference>
<dbReference type="InterPro" id="IPR035587">
    <property type="entry name" value="DUS-like_FMN-bd"/>
</dbReference>
<dbReference type="Gene3D" id="1.10.1200.80">
    <property type="entry name" value="Putative flavin oxidoreducatase, domain 2"/>
    <property type="match status" value="1"/>
</dbReference>
<sequence length="467" mass="51280">MKKRYTLEQKKWDSPVEHAMPAQTRVPASFTIGNVTIAPATVLAPMAGVTDTVFRRFIKNASQFNAHRDSEQSFDPPQSCHPERSFDPPQSCHPERSPGGAESKDLRFASDATNVAAETTNQQSGCGLIMTEFTSADGLSRMRETKRKRYLTYYDDEHPISAQLFGSNPETLADSARIVQDAGFDLVDLNLGCPAKRVVACNGGSGLLKDLPQIERIFKAIRTAVSIPFTVKFRMGWNDHHIVCVELAKMAEDCGLNACALHARTREDGYTGQARWEYIAQVKDAVSIPVIGNGDIRTPEDAAAMVEATGCDAVMIGRTAPANPWIFRQIAQYTASKEATGVGTYDHPTNEDRYRMIRTYFQMLVDEIALEEAAEAARAEAIIASGQIARDKRNRDAVGKMKQFAAWFTHGVPGGGALRKQIFESKNGNAVIAAVENFFESHQIVDEASLDAVTDDTTLLTEAAYCD</sequence>
<keyword evidence="4" id="KW-0819">tRNA processing</keyword>
<dbReference type="GO" id="GO:0050660">
    <property type="term" value="F:flavin adenine dinucleotide binding"/>
    <property type="evidence" value="ECO:0007669"/>
    <property type="project" value="InterPro"/>
</dbReference>
<evidence type="ECO:0000256" key="1">
    <source>
        <dbReference type="ARBA" id="ARBA00001917"/>
    </source>
</evidence>
<evidence type="ECO:0000256" key="2">
    <source>
        <dbReference type="ARBA" id="ARBA00022630"/>
    </source>
</evidence>
<dbReference type="RefSeq" id="WP_207231721.1">
    <property type="nucleotide sequence ID" value="NZ_SHKW01000001.1"/>
</dbReference>
<feature type="region of interest" description="Disordered" evidence="7">
    <location>
        <begin position="66"/>
        <end position="104"/>
    </location>
</feature>
<gene>
    <name evidence="9" type="ORF">BDD14_2444</name>
</gene>
<dbReference type="PANTHER" id="PTHR45846">
    <property type="entry name" value="TRNA-DIHYDROURIDINE(47) SYNTHASE [NAD(P)(+)]-LIKE"/>
    <property type="match status" value="1"/>
</dbReference>
<protein>
    <submittedName>
        <fullName evidence="9">NifR3 family TIM-barrel protein</fullName>
    </submittedName>
</protein>
<dbReference type="InterPro" id="IPR024036">
    <property type="entry name" value="tRNA-dHydroUridine_Synthase_C"/>
</dbReference>
<keyword evidence="3" id="KW-0288">FMN</keyword>
<evidence type="ECO:0000256" key="6">
    <source>
        <dbReference type="ARBA" id="ARBA00023002"/>
    </source>
</evidence>
<dbReference type="InterPro" id="IPR013785">
    <property type="entry name" value="Aldolase_TIM"/>
</dbReference>
<proteinExistence type="predicted"/>
<evidence type="ECO:0000313" key="10">
    <source>
        <dbReference type="Proteomes" id="UP000292958"/>
    </source>
</evidence>
<evidence type="ECO:0000259" key="8">
    <source>
        <dbReference type="Pfam" id="PF01207"/>
    </source>
</evidence>
<evidence type="ECO:0000256" key="7">
    <source>
        <dbReference type="SAM" id="MobiDB-lite"/>
    </source>
</evidence>
<keyword evidence="2" id="KW-0285">Flavoprotein</keyword>
<dbReference type="InterPro" id="IPR018517">
    <property type="entry name" value="tRNA_hU_synthase_CS"/>
</dbReference>
<organism evidence="9 10">
    <name type="scientific">Edaphobacter modestus</name>
    <dbReference type="NCBI Taxonomy" id="388466"/>
    <lineage>
        <taxon>Bacteria</taxon>
        <taxon>Pseudomonadati</taxon>
        <taxon>Acidobacteriota</taxon>
        <taxon>Terriglobia</taxon>
        <taxon>Terriglobales</taxon>
        <taxon>Acidobacteriaceae</taxon>
        <taxon>Edaphobacter</taxon>
    </lineage>
</organism>